<dbReference type="AlphaFoldDB" id="A0A3E0HGB2"/>
<comment type="caution">
    <text evidence="2">The sequence shown here is derived from an EMBL/GenBank/DDBJ whole genome shotgun (WGS) entry which is preliminary data.</text>
</comment>
<evidence type="ECO:0000256" key="1">
    <source>
        <dbReference type="SAM" id="MobiDB-lite"/>
    </source>
</evidence>
<proteinExistence type="predicted"/>
<name>A0A3E0HGB2_9PSEU</name>
<dbReference type="EMBL" id="QUNO01000008">
    <property type="protein sequence ID" value="REH44759.1"/>
    <property type="molecule type" value="Genomic_DNA"/>
</dbReference>
<evidence type="ECO:0000313" key="2">
    <source>
        <dbReference type="EMBL" id="REH44759.1"/>
    </source>
</evidence>
<protein>
    <submittedName>
        <fullName evidence="2">Uncharacterized protein</fullName>
    </submittedName>
</protein>
<evidence type="ECO:0000313" key="3">
    <source>
        <dbReference type="Proteomes" id="UP000256269"/>
    </source>
</evidence>
<dbReference type="RefSeq" id="WP_116176688.1">
    <property type="nucleotide sequence ID" value="NZ_CP144375.1"/>
</dbReference>
<organism evidence="2 3">
    <name type="scientific">Kutzneria buriramensis</name>
    <dbReference type="NCBI Taxonomy" id="1045776"/>
    <lineage>
        <taxon>Bacteria</taxon>
        <taxon>Bacillati</taxon>
        <taxon>Actinomycetota</taxon>
        <taxon>Actinomycetes</taxon>
        <taxon>Pseudonocardiales</taxon>
        <taxon>Pseudonocardiaceae</taxon>
        <taxon>Kutzneria</taxon>
    </lineage>
</organism>
<feature type="compositionally biased region" description="Pro residues" evidence="1">
    <location>
        <begin position="84"/>
        <end position="93"/>
    </location>
</feature>
<accession>A0A3E0HGB2</accession>
<dbReference type="Proteomes" id="UP000256269">
    <property type="component" value="Unassembled WGS sequence"/>
</dbReference>
<gene>
    <name evidence="2" type="ORF">BCF44_108239</name>
</gene>
<keyword evidence="3" id="KW-1185">Reference proteome</keyword>
<reference evidence="2 3" key="1">
    <citation type="submission" date="2018-08" db="EMBL/GenBank/DDBJ databases">
        <title>Genomic Encyclopedia of Archaeal and Bacterial Type Strains, Phase II (KMG-II): from individual species to whole genera.</title>
        <authorList>
            <person name="Goeker M."/>
        </authorList>
    </citation>
    <scope>NUCLEOTIDE SEQUENCE [LARGE SCALE GENOMIC DNA]</scope>
    <source>
        <strain evidence="2 3">DSM 45791</strain>
    </source>
</reference>
<feature type="region of interest" description="Disordered" evidence="1">
    <location>
        <begin position="1"/>
        <end position="93"/>
    </location>
</feature>
<sequence>MPDDSELPTPPEGFPVPPLDDRGPFAREGWPSWLVVPGEQDEPRRASDPCIPLGEPVSLPDTETGPPPKYLDTISGAVTTADPDQPPPTDFEG</sequence>
<feature type="compositionally biased region" description="Pro residues" evidence="1">
    <location>
        <begin position="8"/>
        <end position="18"/>
    </location>
</feature>